<protein>
    <submittedName>
        <fullName evidence="2">Uncharacterized protein</fullName>
    </submittedName>
</protein>
<evidence type="ECO:0000313" key="3">
    <source>
        <dbReference type="Proteomes" id="UP001446871"/>
    </source>
</evidence>
<evidence type="ECO:0000313" key="2">
    <source>
        <dbReference type="EMBL" id="KAK8047282.1"/>
    </source>
</evidence>
<keyword evidence="3" id="KW-1185">Reference proteome</keyword>
<feature type="region of interest" description="Disordered" evidence="1">
    <location>
        <begin position="1"/>
        <end position="76"/>
    </location>
</feature>
<accession>A0ABR1TKZ8</accession>
<dbReference type="Proteomes" id="UP001446871">
    <property type="component" value="Unassembled WGS sequence"/>
</dbReference>
<comment type="caution">
    <text evidence="2">The sequence shown here is derived from an EMBL/GenBank/DDBJ whole genome shotgun (WGS) entry which is preliminary data.</text>
</comment>
<feature type="compositionally biased region" description="Low complexity" evidence="1">
    <location>
        <begin position="21"/>
        <end position="44"/>
    </location>
</feature>
<dbReference type="EMBL" id="JAQQWM010000009">
    <property type="protein sequence ID" value="KAK8047282.1"/>
    <property type="molecule type" value="Genomic_DNA"/>
</dbReference>
<evidence type="ECO:0000256" key="1">
    <source>
        <dbReference type="SAM" id="MobiDB-lite"/>
    </source>
</evidence>
<reference evidence="2 3" key="1">
    <citation type="submission" date="2023-01" db="EMBL/GenBank/DDBJ databases">
        <title>Analysis of 21 Apiospora genomes using comparative genomics revels a genus with tremendous synthesis potential of carbohydrate active enzymes and secondary metabolites.</title>
        <authorList>
            <person name="Sorensen T."/>
        </authorList>
    </citation>
    <scope>NUCLEOTIDE SEQUENCE [LARGE SCALE GENOMIC DNA]</scope>
    <source>
        <strain evidence="2 3">CBS 83171</strain>
    </source>
</reference>
<organism evidence="2 3">
    <name type="scientific">Apiospora saccharicola</name>
    <dbReference type="NCBI Taxonomy" id="335842"/>
    <lineage>
        <taxon>Eukaryota</taxon>
        <taxon>Fungi</taxon>
        <taxon>Dikarya</taxon>
        <taxon>Ascomycota</taxon>
        <taxon>Pezizomycotina</taxon>
        <taxon>Sordariomycetes</taxon>
        <taxon>Xylariomycetidae</taxon>
        <taxon>Amphisphaeriales</taxon>
        <taxon>Apiosporaceae</taxon>
        <taxon>Apiospora</taxon>
    </lineage>
</organism>
<sequence length="101" mass="10685">MPLGELIVSRKHPEKPSHMFSSNGASAAAGSTSSSSATTSAAAAPHSHAMRTYVTEPVSAGNRNAALHHGQPSTDAETIEANTTRIQMQINQFTRQFTPRP</sequence>
<name>A0ABR1TKZ8_9PEZI</name>
<proteinExistence type="predicted"/>
<gene>
    <name evidence="2" type="ORF">PG996_015346</name>
</gene>